<protein>
    <submittedName>
        <fullName evidence="2">Uncharacterized protein</fullName>
    </submittedName>
</protein>
<keyword evidence="1" id="KW-0732">Signal</keyword>
<feature type="signal peptide" evidence="1">
    <location>
        <begin position="1"/>
        <end position="29"/>
    </location>
</feature>
<organism evidence="2 3">
    <name type="scientific">Pseudonocardia eucalypti</name>
    <dbReference type="NCBI Taxonomy" id="648755"/>
    <lineage>
        <taxon>Bacteria</taxon>
        <taxon>Bacillati</taxon>
        <taxon>Actinomycetota</taxon>
        <taxon>Actinomycetes</taxon>
        <taxon>Pseudonocardiales</taxon>
        <taxon>Pseudonocardiaceae</taxon>
        <taxon>Pseudonocardia</taxon>
    </lineage>
</organism>
<dbReference type="RefSeq" id="WP_345703546.1">
    <property type="nucleotide sequence ID" value="NZ_BAABJP010000064.1"/>
</dbReference>
<feature type="chain" id="PRO_5047323499" evidence="1">
    <location>
        <begin position="30"/>
        <end position="210"/>
    </location>
</feature>
<name>A0ABP9RDY7_9PSEU</name>
<sequence>MMRSRIFGLLAALSPALFVAVVHTPVASAQPRLHCDEPGEKMCLFDGANYTGNLTLYGNLGPGCSDIGVSKRSFRASTEYGGTLYETTDCKGRSIQVVKGSQNPDIGFAAQSWNQSAECDVPQTLCLFDEPDYGGAIMEIKDIGNNQCLNLDSGKQSFQAGSQREGYLYEQGNCAGSAITAVTHGQKNPDIGGVAHSFKQACVSCRARPN</sequence>
<evidence type="ECO:0000313" key="3">
    <source>
        <dbReference type="Proteomes" id="UP001428817"/>
    </source>
</evidence>
<proteinExistence type="predicted"/>
<evidence type="ECO:0000313" key="2">
    <source>
        <dbReference type="EMBL" id="GAA5175204.1"/>
    </source>
</evidence>
<accession>A0ABP9RDY7</accession>
<comment type="caution">
    <text evidence="2">The sequence shown here is derived from an EMBL/GenBank/DDBJ whole genome shotgun (WGS) entry which is preliminary data.</text>
</comment>
<keyword evidence="3" id="KW-1185">Reference proteome</keyword>
<dbReference type="EMBL" id="BAABJP010000064">
    <property type="protein sequence ID" value="GAA5175204.1"/>
    <property type="molecule type" value="Genomic_DNA"/>
</dbReference>
<reference evidence="3" key="1">
    <citation type="journal article" date="2019" name="Int. J. Syst. Evol. Microbiol.">
        <title>The Global Catalogue of Microorganisms (GCM) 10K type strain sequencing project: providing services to taxonomists for standard genome sequencing and annotation.</title>
        <authorList>
            <consortium name="The Broad Institute Genomics Platform"/>
            <consortium name="The Broad Institute Genome Sequencing Center for Infectious Disease"/>
            <person name="Wu L."/>
            <person name="Ma J."/>
        </authorList>
    </citation>
    <scope>NUCLEOTIDE SEQUENCE [LARGE SCALE GENOMIC DNA]</scope>
    <source>
        <strain evidence="3">JCM 18303</strain>
    </source>
</reference>
<gene>
    <name evidence="2" type="ORF">GCM10023321_80800</name>
</gene>
<dbReference type="Proteomes" id="UP001428817">
    <property type="component" value="Unassembled WGS sequence"/>
</dbReference>
<evidence type="ECO:0000256" key="1">
    <source>
        <dbReference type="SAM" id="SignalP"/>
    </source>
</evidence>